<dbReference type="InterPro" id="IPR035093">
    <property type="entry name" value="RelE/ParE_toxin_dom_sf"/>
</dbReference>
<keyword evidence="1" id="KW-1277">Toxin-antitoxin system</keyword>
<protein>
    <submittedName>
        <fullName evidence="2">Plasmid stabilization system protein</fullName>
    </submittedName>
</protein>
<comment type="caution">
    <text evidence="2">The sequence shown here is derived from an EMBL/GenBank/DDBJ whole genome shotgun (WGS) entry which is preliminary data.</text>
</comment>
<organism evidence="2 3">
    <name type="scientific">Clostridium luticellarii</name>
    <dbReference type="NCBI Taxonomy" id="1691940"/>
    <lineage>
        <taxon>Bacteria</taxon>
        <taxon>Bacillati</taxon>
        <taxon>Bacillota</taxon>
        <taxon>Clostridia</taxon>
        <taxon>Eubacteriales</taxon>
        <taxon>Clostridiaceae</taxon>
        <taxon>Clostridium</taxon>
    </lineage>
</organism>
<keyword evidence="3" id="KW-1185">Reference proteome</keyword>
<dbReference type="Proteomes" id="UP000237798">
    <property type="component" value="Unassembled WGS sequence"/>
</dbReference>
<evidence type="ECO:0000313" key="3">
    <source>
        <dbReference type="Proteomes" id="UP000237798"/>
    </source>
</evidence>
<reference evidence="2 3" key="1">
    <citation type="submission" date="2018-03" db="EMBL/GenBank/DDBJ databases">
        <title>Genome sequence of Clostridium luticellarii DSM 29923.</title>
        <authorList>
            <person name="Poehlein A."/>
            <person name="Daniel R."/>
        </authorList>
    </citation>
    <scope>NUCLEOTIDE SEQUENCE [LARGE SCALE GENOMIC DNA]</scope>
    <source>
        <strain evidence="2 3">DSM 29923</strain>
    </source>
</reference>
<sequence length="106" mass="12461">MGDNEYSLKFTTKAEEDLDELYKYISGNLFAPEAAENLMDKFENKILRLKDFPCSCSLVLDETLKQRGYRKLIIDNYIVFYLVDDKKQQVIIMRILYGASNYKNIL</sequence>
<dbReference type="InterPro" id="IPR007712">
    <property type="entry name" value="RelE/ParE_toxin"/>
</dbReference>
<dbReference type="OrthoDB" id="3268478at2"/>
<dbReference type="AlphaFoldDB" id="A0A2T0BE72"/>
<dbReference type="Pfam" id="PF05016">
    <property type="entry name" value="ParE_toxin"/>
    <property type="match status" value="1"/>
</dbReference>
<dbReference type="RefSeq" id="WP_106010498.1">
    <property type="nucleotide sequence ID" value="NZ_PVXP01000058.1"/>
</dbReference>
<dbReference type="EMBL" id="PVXP01000058">
    <property type="protein sequence ID" value="PRR82201.1"/>
    <property type="molecule type" value="Genomic_DNA"/>
</dbReference>
<accession>A0A2T0BE72</accession>
<evidence type="ECO:0000256" key="1">
    <source>
        <dbReference type="ARBA" id="ARBA00022649"/>
    </source>
</evidence>
<gene>
    <name evidence="2" type="ORF">CLLU_29210</name>
</gene>
<evidence type="ECO:0000313" key="2">
    <source>
        <dbReference type="EMBL" id="PRR82201.1"/>
    </source>
</evidence>
<dbReference type="SUPFAM" id="SSF143011">
    <property type="entry name" value="RelE-like"/>
    <property type="match status" value="1"/>
</dbReference>
<proteinExistence type="predicted"/>
<dbReference type="NCBIfam" id="TIGR02385">
    <property type="entry name" value="RelE_StbE"/>
    <property type="match status" value="1"/>
</dbReference>
<dbReference type="Gene3D" id="3.30.2310.20">
    <property type="entry name" value="RelE-like"/>
    <property type="match status" value="1"/>
</dbReference>
<name>A0A2T0BE72_9CLOT</name>